<dbReference type="Proteomes" id="UP000075883">
    <property type="component" value="Unassembled WGS sequence"/>
</dbReference>
<dbReference type="InterPro" id="IPR009072">
    <property type="entry name" value="Histone-fold"/>
</dbReference>
<dbReference type="AlphaFoldDB" id="A0A182M0S9"/>
<accession>A0A182M0S9</accession>
<dbReference type="STRING" id="139723.A0A182M0S9"/>
<evidence type="ECO:0000313" key="4">
    <source>
        <dbReference type="EnsemblMetazoa" id="ACUA006657-PA"/>
    </source>
</evidence>
<dbReference type="SUPFAM" id="SSF47113">
    <property type="entry name" value="Histone-fold"/>
    <property type="match status" value="1"/>
</dbReference>
<dbReference type="Pfam" id="PF00125">
    <property type="entry name" value="Histone"/>
    <property type="match status" value="1"/>
</dbReference>
<evidence type="ECO:0000259" key="3">
    <source>
        <dbReference type="Pfam" id="PF00125"/>
    </source>
</evidence>
<dbReference type="GO" id="GO:0046982">
    <property type="term" value="F:protein heterodimerization activity"/>
    <property type="evidence" value="ECO:0007669"/>
    <property type="project" value="InterPro"/>
</dbReference>
<dbReference type="InterPro" id="IPR000164">
    <property type="entry name" value="Histone_H3/CENP-A"/>
</dbReference>
<evidence type="ECO:0000313" key="5">
    <source>
        <dbReference type="Proteomes" id="UP000075883"/>
    </source>
</evidence>
<reference evidence="5" key="1">
    <citation type="submission" date="2013-09" db="EMBL/GenBank/DDBJ databases">
        <title>The Genome Sequence of Anopheles culicifacies species A.</title>
        <authorList>
            <consortium name="The Broad Institute Genomics Platform"/>
            <person name="Neafsey D.E."/>
            <person name="Besansky N."/>
            <person name="Howell P."/>
            <person name="Walton C."/>
            <person name="Young S.K."/>
            <person name="Zeng Q."/>
            <person name="Gargeya S."/>
            <person name="Fitzgerald M."/>
            <person name="Haas B."/>
            <person name="Abouelleil A."/>
            <person name="Allen A.W."/>
            <person name="Alvarado L."/>
            <person name="Arachchi H.M."/>
            <person name="Berlin A.M."/>
            <person name="Chapman S.B."/>
            <person name="Gainer-Dewar J."/>
            <person name="Goldberg J."/>
            <person name="Griggs A."/>
            <person name="Gujja S."/>
            <person name="Hansen M."/>
            <person name="Howarth C."/>
            <person name="Imamovic A."/>
            <person name="Ireland A."/>
            <person name="Larimer J."/>
            <person name="McCowan C."/>
            <person name="Murphy C."/>
            <person name="Pearson M."/>
            <person name="Poon T.W."/>
            <person name="Priest M."/>
            <person name="Roberts A."/>
            <person name="Saif S."/>
            <person name="Shea T."/>
            <person name="Sisk P."/>
            <person name="Sykes S."/>
            <person name="Wortman J."/>
            <person name="Nusbaum C."/>
            <person name="Birren B."/>
        </authorList>
    </citation>
    <scope>NUCLEOTIDE SEQUENCE [LARGE SCALE GENOMIC DNA]</scope>
    <source>
        <strain evidence="5">A-37</strain>
    </source>
</reference>
<feature type="compositionally biased region" description="Polar residues" evidence="2">
    <location>
        <begin position="17"/>
        <end position="42"/>
    </location>
</feature>
<reference evidence="4" key="2">
    <citation type="submission" date="2020-05" db="UniProtKB">
        <authorList>
            <consortium name="EnsemblMetazoa"/>
        </authorList>
    </citation>
    <scope>IDENTIFICATION</scope>
    <source>
        <strain evidence="4">A-37</strain>
    </source>
</reference>
<dbReference type="Gene3D" id="1.10.20.10">
    <property type="entry name" value="Histone, subunit A"/>
    <property type="match status" value="1"/>
</dbReference>
<dbReference type="SMART" id="SM00428">
    <property type="entry name" value="H3"/>
    <property type="match status" value="1"/>
</dbReference>
<dbReference type="EnsemblMetazoa" id="ACUA006657-RA">
    <property type="protein sequence ID" value="ACUA006657-PA"/>
    <property type="gene ID" value="ACUA006657"/>
</dbReference>
<proteinExistence type="inferred from homology"/>
<feature type="domain" description="Core Histone H2A/H2B/H3" evidence="3">
    <location>
        <begin position="120"/>
        <end position="183"/>
    </location>
</feature>
<name>A0A182M0S9_9DIPT</name>
<dbReference type="GO" id="GO:0003677">
    <property type="term" value="F:DNA binding"/>
    <property type="evidence" value="ECO:0007669"/>
    <property type="project" value="InterPro"/>
</dbReference>
<organism evidence="4 5">
    <name type="scientific">Anopheles culicifacies</name>
    <dbReference type="NCBI Taxonomy" id="139723"/>
    <lineage>
        <taxon>Eukaryota</taxon>
        <taxon>Metazoa</taxon>
        <taxon>Ecdysozoa</taxon>
        <taxon>Arthropoda</taxon>
        <taxon>Hexapoda</taxon>
        <taxon>Insecta</taxon>
        <taxon>Pterygota</taxon>
        <taxon>Neoptera</taxon>
        <taxon>Endopterygota</taxon>
        <taxon>Diptera</taxon>
        <taxon>Nematocera</taxon>
        <taxon>Culicoidea</taxon>
        <taxon>Culicidae</taxon>
        <taxon>Anophelinae</taxon>
        <taxon>Anopheles</taxon>
        <taxon>culicifacies species complex</taxon>
    </lineage>
</organism>
<dbReference type="VEuPathDB" id="VectorBase:ACUA006657"/>
<feature type="compositionally biased region" description="Low complexity" evidence="2">
    <location>
        <begin position="77"/>
        <end position="90"/>
    </location>
</feature>
<sequence length="232" mass="25688">MGAESDSSISNIENDSYRSNTIQSRPNFSFLPSHQHSSPNKNHSPKRTNAAAPHRLASMPTVPNTDHEENDSTSAASTPRKSSRKPSPTKSKTKNRQQAQSSNDRQAHTRKQRAPGQLKVLKEIINLQGTVHNLIPKLSFSRVIREVLSEYSTRSLRVTPQMLLCLQEATEIYLVQLFEDSYRSVSDLGESLFGVGVVRLLPVELLILRAVLFRLPPPSSRLLFAGGGGGYS</sequence>
<evidence type="ECO:0000256" key="1">
    <source>
        <dbReference type="ARBA" id="ARBA00010343"/>
    </source>
</evidence>
<dbReference type="InterPro" id="IPR007125">
    <property type="entry name" value="H2A/H2B/H3"/>
</dbReference>
<dbReference type="GO" id="GO:0000786">
    <property type="term" value="C:nucleosome"/>
    <property type="evidence" value="ECO:0007669"/>
    <property type="project" value="InterPro"/>
</dbReference>
<keyword evidence="5" id="KW-1185">Reference proteome</keyword>
<evidence type="ECO:0000256" key="2">
    <source>
        <dbReference type="SAM" id="MobiDB-lite"/>
    </source>
</evidence>
<dbReference type="GO" id="GO:0030527">
    <property type="term" value="F:structural constituent of chromatin"/>
    <property type="evidence" value="ECO:0007669"/>
    <property type="project" value="InterPro"/>
</dbReference>
<dbReference type="PANTHER" id="PTHR45810:SF1">
    <property type="entry name" value="HISTONE H3-LIKE CENTROMERIC PROTEIN A"/>
    <property type="match status" value="1"/>
</dbReference>
<feature type="compositionally biased region" description="Low complexity" evidence="2">
    <location>
        <begin position="1"/>
        <end position="14"/>
    </location>
</feature>
<feature type="region of interest" description="Disordered" evidence="2">
    <location>
        <begin position="1"/>
        <end position="115"/>
    </location>
</feature>
<comment type="similarity">
    <text evidence="1">Belongs to the histone H3 family.</text>
</comment>
<dbReference type="PANTHER" id="PTHR45810">
    <property type="entry name" value="HISTONE H3.2"/>
    <property type="match status" value="1"/>
</dbReference>
<dbReference type="EMBL" id="AXCM01003955">
    <property type="status" value="NOT_ANNOTATED_CDS"/>
    <property type="molecule type" value="Genomic_DNA"/>
</dbReference>
<protein>
    <recommendedName>
        <fullName evidence="3">Core Histone H2A/H2B/H3 domain-containing protein</fullName>
    </recommendedName>
</protein>